<reference evidence="10 11" key="1">
    <citation type="submission" date="2018-06" db="EMBL/GenBank/DDBJ databases">
        <title>Genomic Encyclopedia of Type Strains, Phase IV (KMG-IV): sequencing the most valuable type-strain genomes for metagenomic binning, comparative biology and taxonomic classification.</title>
        <authorList>
            <person name="Goeker M."/>
        </authorList>
    </citation>
    <scope>NUCLEOTIDE SEQUENCE [LARGE SCALE GENOMIC DNA]</scope>
    <source>
        <strain evidence="10 11">DSM 15140</strain>
    </source>
</reference>
<evidence type="ECO:0000259" key="9">
    <source>
        <dbReference type="Pfam" id="PF00924"/>
    </source>
</evidence>
<comment type="subcellular location">
    <subcellularLocation>
        <location evidence="2">Cell membrane</location>
    </subcellularLocation>
    <subcellularLocation>
        <location evidence="1">Membrane</location>
        <topology evidence="1">Multi-pass membrane protein</topology>
    </subcellularLocation>
</comment>
<evidence type="ECO:0000256" key="4">
    <source>
        <dbReference type="ARBA" id="ARBA00022475"/>
    </source>
</evidence>
<feature type="transmembrane region" description="Helical" evidence="8">
    <location>
        <begin position="64"/>
        <end position="82"/>
    </location>
</feature>
<dbReference type="SUPFAM" id="SSF50182">
    <property type="entry name" value="Sm-like ribonucleoproteins"/>
    <property type="match status" value="1"/>
</dbReference>
<keyword evidence="7 8" id="KW-0472">Membrane</keyword>
<dbReference type="SUPFAM" id="SSF82861">
    <property type="entry name" value="Mechanosensitive channel protein MscS (YggB), transmembrane region"/>
    <property type="match status" value="1"/>
</dbReference>
<dbReference type="RefSeq" id="WP_113869358.1">
    <property type="nucleotide sequence ID" value="NZ_BAABQN010000012.1"/>
</dbReference>
<dbReference type="InterPro" id="IPR011014">
    <property type="entry name" value="MscS_channel_TM-2"/>
</dbReference>
<evidence type="ECO:0000256" key="3">
    <source>
        <dbReference type="ARBA" id="ARBA00008017"/>
    </source>
</evidence>
<evidence type="ECO:0000256" key="5">
    <source>
        <dbReference type="ARBA" id="ARBA00022692"/>
    </source>
</evidence>
<protein>
    <submittedName>
        <fullName evidence="10">Small-conductance mechanosensitive channel</fullName>
    </submittedName>
</protein>
<dbReference type="GO" id="GO:0005886">
    <property type="term" value="C:plasma membrane"/>
    <property type="evidence" value="ECO:0007669"/>
    <property type="project" value="UniProtKB-SubCell"/>
</dbReference>
<feature type="domain" description="Mechanosensitive ion channel MscS" evidence="9">
    <location>
        <begin position="107"/>
        <end position="171"/>
    </location>
</feature>
<dbReference type="InterPro" id="IPR045276">
    <property type="entry name" value="YbiO_bact"/>
</dbReference>
<accession>A0A366DZ24</accession>
<evidence type="ECO:0000313" key="10">
    <source>
        <dbReference type="EMBL" id="RBO95361.1"/>
    </source>
</evidence>
<dbReference type="EMBL" id="QNRI01000008">
    <property type="protein sequence ID" value="RBO95361.1"/>
    <property type="molecule type" value="Genomic_DNA"/>
</dbReference>
<name>A0A366DZ24_9BACI</name>
<evidence type="ECO:0000256" key="2">
    <source>
        <dbReference type="ARBA" id="ARBA00004236"/>
    </source>
</evidence>
<dbReference type="InterPro" id="IPR006685">
    <property type="entry name" value="MscS_channel_2nd"/>
</dbReference>
<keyword evidence="4" id="KW-1003">Cell membrane</keyword>
<sequence>MNLRSVLEFLNTMFDNNIVKIMLAGIIVLFVIFFFRRIINSFFKRTNFIDEKKEKTIQSMLNSVLRYVATIWFIFYVLNVLFDVRIGSMLAGAGVLGIVIGFGAQSLVKDLFAGIFLLYEKQLQQGDWVKVNGSFEGLVEEIGFRVIKIRQWSGILLTISSGQIQTIENYNIDQMRVIESVTVSFYEDPKKMFAILEDMCVRLNEELGQYLKKDLTGKAIEPFTLFGLGSLNDNYRGYKYTVTGLCEDLAYFKAAKEVRRILAETMFEHEIKMAEQHIEMRGLHPNE</sequence>
<evidence type="ECO:0000256" key="1">
    <source>
        <dbReference type="ARBA" id="ARBA00004141"/>
    </source>
</evidence>
<dbReference type="Gene3D" id="3.30.70.100">
    <property type="match status" value="1"/>
</dbReference>
<dbReference type="OrthoDB" id="9809206at2"/>
<feature type="transmembrane region" description="Helical" evidence="8">
    <location>
        <begin position="88"/>
        <end position="108"/>
    </location>
</feature>
<dbReference type="Gene3D" id="2.30.30.60">
    <property type="match status" value="1"/>
</dbReference>
<evidence type="ECO:0000256" key="6">
    <source>
        <dbReference type="ARBA" id="ARBA00022989"/>
    </source>
</evidence>
<proteinExistence type="inferred from homology"/>
<keyword evidence="6 8" id="KW-1133">Transmembrane helix</keyword>
<feature type="transmembrane region" description="Helical" evidence="8">
    <location>
        <begin position="20"/>
        <end position="43"/>
    </location>
</feature>
<dbReference type="InterPro" id="IPR010920">
    <property type="entry name" value="LSM_dom_sf"/>
</dbReference>
<dbReference type="STRING" id="200904.GCA_900168775_02844"/>
<dbReference type="Proteomes" id="UP000252254">
    <property type="component" value="Unassembled WGS sequence"/>
</dbReference>
<dbReference type="PANTHER" id="PTHR30460:SF1">
    <property type="entry name" value="MECHANOSENSITIVE ION CHANNEL"/>
    <property type="match status" value="1"/>
</dbReference>
<dbReference type="GO" id="GO:0008381">
    <property type="term" value="F:mechanosensitive monoatomic ion channel activity"/>
    <property type="evidence" value="ECO:0007669"/>
    <property type="project" value="InterPro"/>
</dbReference>
<dbReference type="Gene3D" id="1.10.287.1260">
    <property type="match status" value="1"/>
</dbReference>
<evidence type="ECO:0000256" key="8">
    <source>
        <dbReference type="SAM" id="Phobius"/>
    </source>
</evidence>
<dbReference type="AlphaFoldDB" id="A0A366DZ24"/>
<comment type="caution">
    <text evidence="10">The sequence shown here is derived from an EMBL/GenBank/DDBJ whole genome shotgun (WGS) entry which is preliminary data.</text>
</comment>
<gene>
    <name evidence="10" type="ORF">DES48_10871</name>
</gene>
<keyword evidence="5 8" id="KW-0812">Transmembrane</keyword>
<dbReference type="InterPro" id="IPR023408">
    <property type="entry name" value="MscS_beta-dom_sf"/>
</dbReference>
<organism evidence="10 11">
    <name type="scientific">Paraliobacillus ryukyuensis</name>
    <dbReference type="NCBI Taxonomy" id="200904"/>
    <lineage>
        <taxon>Bacteria</taxon>
        <taxon>Bacillati</taxon>
        <taxon>Bacillota</taxon>
        <taxon>Bacilli</taxon>
        <taxon>Bacillales</taxon>
        <taxon>Bacillaceae</taxon>
        <taxon>Paraliobacillus</taxon>
    </lineage>
</organism>
<evidence type="ECO:0000313" key="11">
    <source>
        <dbReference type="Proteomes" id="UP000252254"/>
    </source>
</evidence>
<keyword evidence="11" id="KW-1185">Reference proteome</keyword>
<dbReference type="Pfam" id="PF00924">
    <property type="entry name" value="MS_channel_2nd"/>
    <property type="match status" value="1"/>
</dbReference>
<evidence type="ECO:0000256" key="7">
    <source>
        <dbReference type="ARBA" id="ARBA00023136"/>
    </source>
</evidence>
<comment type="similarity">
    <text evidence="3">Belongs to the MscS (TC 1.A.23) family.</text>
</comment>
<dbReference type="PANTHER" id="PTHR30460">
    <property type="entry name" value="MODERATE CONDUCTANCE MECHANOSENSITIVE CHANNEL YBIO"/>
    <property type="match status" value="1"/>
</dbReference>